<gene>
    <name evidence="1" type="ORF">CCMP2556_LOCUS19345</name>
</gene>
<organism evidence="1 2">
    <name type="scientific">Durusdinium trenchii</name>
    <dbReference type="NCBI Taxonomy" id="1381693"/>
    <lineage>
        <taxon>Eukaryota</taxon>
        <taxon>Sar</taxon>
        <taxon>Alveolata</taxon>
        <taxon>Dinophyceae</taxon>
        <taxon>Suessiales</taxon>
        <taxon>Symbiodiniaceae</taxon>
        <taxon>Durusdinium</taxon>
    </lineage>
</organism>
<dbReference type="EMBL" id="CAXAMN010011113">
    <property type="protein sequence ID" value="CAK9034130.1"/>
    <property type="molecule type" value="Genomic_DNA"/>
</dbReference>
<dbReference type="Proteomes" id="UP001642484">
    <property type="component" value="Unassembled WGS sequence"/>
</dbReference>
<reference evidence="1 2" key="1">
    <citation type="submission" date="2024-02" db="EMBL/GenBank/DDBJ databases">
        <authorList>
            <person name="Chen Y."/>
            <person name="Shah S."/>
            <person name="Dougan E. K."/>
            <person name="Thang M."/>
            <person name="Chan C."/>
        </authorList>
    </citation>
    <scope>NUCLEOTIDE SEQUENCE [LARGE SCALE GENOMIC DNA]</scope>
</reference>
<accession>A0ABP0L6Y8</accession>
<evidence type="ECO:0000313" key="1">
    <source>
        <dbReference type="EMBL" id="CAK9034130.1"/>
    </source>
</evidence>
<name>A0ABP0L6Y8_9DINO</name>
<keyword evidence="2" id="KW-1185">Reference proteome</keyword>
<comment type="caution">
    <text evidence="1">The sequence shown here is derived from an EMBL/GenBank/DDBJ whole genome shotgun (WGS) entry which is preliminary data.</text>
</comment>
<evidence type="ECO:0000313" key="2">
    <source>
        <dbReference type="Proteomes" id="UP001642484"/>
    </source>
</evidence>
<proteinExistence type="predicted"/>
<sequence>MTAPCLAAKRRSNMTFGLKAWRRCAASLLVLLSIAPANFLFESEGRQSALRWGRRQSVLWTSMLCAEEAHAIGVALDYRKLEEIDLSSRKIVGDINSEKVQKALGTIKDAKQKTEALFRAYREDVTVSFKPYLTPIPEMREALEELYELFDPDSKRDVERIGRLLLSARYKFNEARSADPKATDYELMVSNSVLLSDKKEKAKFDTYLQNFLQIADKFLLFIE</sequence>
<protein>
    <submittedName>
        <fullName evidence="1">Uncharacterized protein</fullName>
    </submittedName>
</protein>